<dbReference type="Proteomes" id="UP001247805">
    <property type="component" value="Unassembled WGS sequence"/>
</dbReference>
<comment type="similarity">
    <text evidence="1 4">Belongs to the UreD family.</text>
</comment>
<comment type="caution">
    <text evidence="5">The sequence shown here is derived from an EMBL/GenBank/DDBJ whole genome shotgun (WGS) entry which is preliminary data.</text>
</comment>
<dbReference type="PANTHER" id="PTHR33643">
    <property type="entry name" value="UREASE ACCESSORY PROTEIN D"/>
    <property type="match status" value="1"/>
</dbReference>
<dbReference type="HAMAP" id="MF_01384">
    <property type="entry name" value="UreD"/>
    <property type="match status" value="1"/>
</dbReference>
<comment type="function">
    <text evidence="4">Required for maturation of urease via the functional incorporation of the urease nickel metallocenter.</text>
</comment>
<protein>
    <recommendedName>
        <fullName evidence="4">Urease accessory protein UreD</fullName>
    </recommendedName>
</protein>
<evidence type="ECO:0000256" key="3">
    <source>
        <dbReference type="ARBA" id="ARBA00023186"/>
    </source>
</evidence>
<comment type="subunit">
    <text evidence="4">UreD, UreF and UreG form a complex that acts as a GTP-hydrolysis-dependent molecular chaperone, activating the urease apoprotein by helping to assemble the nickel containing metallocenter of UreC. The UreE protein probably delivers the nickel.</text>
</comment>
<accession>A0ABU3SVV9</accession>
<keyword evidence="4" id="KW-0963">Cytoplasm</keyword>
<evidence type="ECO:0000256" key="4">
    <source>
        <dbReference type="HAMAP-Rule" id="MF_01384"/>
    </source>
</evidence>
<keyword evidence="3 4" id="KW-0143">Chaperone</keyword>
<proteinExistence type="inferred from homology"/>
<evidence type="ECO:0000313" key="5">
    <source>
        <dbReference type="EMBL" id="MDU0354151.1"/>
    </source>
</evidence>
<dbReference type="PANTHER" id="PTHR33643:SF1">
    <property type="entry name" value="UREASE ACCESSORY PROTEIN D"/>
    <property type="match status" value="1"/>
</dbReference>
<dbReference type="EMBL" id="JAWDIO010000002">
    <property type="protein sequence ID" value="MDU0354151.1"/>
    <property type="molecule type" value="Genomic_DNA"/>
</dbReference>
<evidence type="ECO:0000256" key="2">
    <source>
        <dbReference type="ARBA" id="ARBA00022988"/>
    </source>
</evidence>
<sequence>MTITKIEKRKWLAKLALTFNYSPYGTQLARTQRVGPLTIQKAFYPEGRECAHIYLLHPPAGIVSGDILHVDLDLEPQAHVLVTTPGANRFYRARDDANIGSPIQKQITQVNLPAKAKCEHFPLETIVYNGAEGVNQVLVNLTADSHYLGWDITCLGLPSAGQLFEIGRFSQLNQVYCDNKLIYHDRINVRPDASEGHQQMHQHMAGLAGYSVFATLLAYANTEHVNSAMQADLIDQLRDTIQQQGLQSEVSVTHIAELIIIRYLGHHAEQCKQIFILLWQLLRPHYMHKQGVVPRIWHT</sequence>
<gene>
    <name evidence="4" type="primary">ureD</name>
    <name evidence="5" type="ORF">RS130_09550</name>
</gene>
<keyword evidence="6" id="KW-1185">Reference proteome</keyword>
<organism evidence="5 6">
    <name type="scientific">Paraglaciecola aquimarina</name>
    <dbReference type="NCBI Taxonomy" id="1235557"/>
    <lineage>
        <taxon>Bacteria</taxon>
        <taxon>Pseudomonadati</taxon>
        <taxon>Pseudomonadota</taxon>
        <taxon>Gammaproteobacteria</taxon>
        <taxon>Alteromonadales</taxon>
        <taxon>Alteromonadaceae</taxon>
        <taxon>Paraglaciecola</taxon>
    </lineage>
</organism>
<evidence type="ECO:0000313" key="6">
    <source>
        <dbReference type="Proteomes" id="UP001247805"/>
    </source>
</evidence>
<dbReference type="InterPro" id="IPR002669">
    <property type="entry name" value="UreD"/>
</dbReference>
<reference evidence="5 6" key="1">
    <citation type="submission" date="2023-10" db="EMBL/GenBank/DDBJ databases">
        <title>Glaciecola aquimarina strain GGW-M5 nov., isolated from a coastal seawater.</title>
        <authorList>
            <person name="Bayburt H."/>
            <person name="Kim J.M."/>
            <person name="Choi B.J."/>
            <person name="Jeon C.O."/>
        </authorList>
    </citation>
    <scope>NUCLEOTIDE SEQUENCE [LARGE SCALE GENOMIC DNA]</scope>
    <source>
        <strain evidence="5 6">KCTC 32108</strain>
    </source>
</reference>
<comment type="subcellular location">
    <subcellularLocation>
        <location evidence="4">Cytoplasm</location>
    </subcellularLocation>
</comment>
<dbReference type="Pfam" id="PF01774">
    <property type="entry name" value="UreD"/>
    <property type="match status" value="1"/>
</dbReference>
<evidence type="ECO:0000256" key="1">
    <source>
        <dbReference type="ARBA" id="ARBA00007177"/>
    </source>
</evidence>
<keyword evidence="2 4" id="KW-0996">Nickel insertion</keyword>
<name>A0ABU3SVV9_9ALTE</name>
<dbReference type="RefSeq" id="WP_316025771.1">
    <property type="nucleotide sequence ID" value="NZ_JAWDIO010000002.1"/>
</dbReference>